<keyword evidence="6" id="KW-1185">Reference proteome</keyword>
<evidence type="ECO:0000256" key="3">
    <source>
        <dbReference type="SAM" id="Phobius"/>
    </source>
</evidence>
<feature type="domain" description="Fibronectin type-III" evidence="4">
    <location>
        <begin position="364"/>
        <end position="459"/>
    </location>
</feature>
<dbReference type="Pfam" id="PF00041">
    <property type="entry name" value="fn3"/>
    <property type="match status" value="3"/>
</dbReference>
<proteinExistence type="predicted"/>
<dbReference type="SMART" id="SM00060">
    <property type="entry name" value="FN3"/>
    <property type="match status" value="3"/>
</dbReference>
<dbReference type="InterPro" id="IPR003961">
    <property type="entry name" value="FN3_dom"/>
</dbReference>
<dbReference type="InterPro" id="IPR013783">
    <property type="entry name" value="Ig-like_fold"/>
</dbReference>
<feature type="transmembrane region" description="Helical" evidence="3">
    <location>
        <begin position="25"/>
        <end position="49"/>
    </location>
</feature>
<gene>
    <name evidence="5" type="ORF">NDEV_1520</name>
</gene>
<evidence type="ECO:0000313" key="5">
    <source>
        <dbReference type="EMBL" id="CUR52285.1"/>
    </source>
</evidence>
<reference evidence="6" key="1">
    <citation type="submission" date="2015-10" db="EMBL/GenBank/DDBJ databases">
        <authorList>
            <person name="Lehtovirta-Morley L.E."/>
            <person name="Vieille C."/>
        </authorList>
    </citation>
    <scope>NUCLEOTIDE SEQUENCE [LARGE SCALE GENOMIC DNA]</scope>
</reference>
<keyword evidence="1" id="KW-0677">Repeat</keyword>
<dbReference type="PANTHER" id="PTHR13817:SF73">
    <property type="entry name" value="FIBRONECTIN TYPE-III DOMAIN-CONTAINING PROTEIN"/>
    <property type="match status" value="1"/>
</dbReference>
<dbReference type="InterPro" id="IPR050964">
    <property type="entry name" value="Striated_Muscle_Regulatory"/>
</dbReference>
<feature type="region of interest" description="Disordered" evidence="2">
    <location>
        <begin position="492"/>
        <end position="512"/>
    </location>
</feature>
<dbReference type="SUPFAM" id="SSF49265">
    <property type="entry name" value="Fibronectin type III"/>
    <property type="match status" value="2"/>
</dbReference>
<dbReference type="KEGG" id="ndv:NDEV_1520"/>
<evidence type="ECO:0000256" key="1">
    <source>
        <dbReference type="ARBA" id="ARBA00022737"/>
    </source>
</evidence>
<evidence type="ECO:0000259" key="4">
    <source>
        <dbReference type="PROSITE" id="PS50853"/>
    </source>
</evidence>
<dbReference type="CDD" id="cd00063">
    <property type="entry name" value="FN3"/>
    <property type="match status" value="3"/>
</dbReference>
<dbReference type="InterPro" id="IPR036116">
    <property type="entry name" value="FN3_sf"/>
</dbReference>
<sequence>MECIYKYDVNSLIESKYNHIFGKKFLSLVFATIFLSSFGIISGDMHAFATSYSIDKTKSGLVASDPLDNETKTKQQVLSDTRYWTYYGTAVSEKNTAYDISKDSQGMHIGEPGPNPAVYGDGSYSGYYAVSPDTNAVLVHAVLTATSQPVLKNDFQNQLEIMTTSGQVNYLDCAAITNSDGTYWTLVHGYGDNVEASTFDTLWVDTSPNQPLTRDCTVITNGDNYLKLYMDNVLVYSSNTLSLNMPAPFDYYLQTMNSYYNQMRYGIFKDYYATTDENIQVTNNPSNAATVTLVDSSGNSLASSSVASGTATLDVGKYHFPIAGTINVYDSSGGVIASTPASIYGGDVFSVDVSSGGNPTVPQPPTNLSTTSISSSQIDLSWTAPSNNGGSAVTGYEIERSQDNGNTWSILVQDTSSVSTAYSDTGLNPSTSYSYRVSAINSVGTSLPSNTASATTGVTATVPQPPTSLSANVISSSQINLSWNAPSDDGGSAITGYEIQRSDDGGTTWSTISQNTGSVSTTYSDTGLNPSTAYAYQVFAINPVGTSSASNTASATTGAQMSAPQSPTGLVASSASATTINLHWSAPGNNGGSPIIGYKIERSTQGGAWSTLVPNTNNQSTTYSDTGLLPLMTYSYRVSAINSVGTSSASNTASTTTHLVGPILVPGGQAISLGILAPNSS</sequence>
<keyword evidence="3" id="KW-0812">Transmembrane</keyword>
<dbReference type="AlphaFoldDB" id="A0A128A4K6"/>
<dbReference type="PANTHER" id="PTHR13817">
    <property type="entry name" value="TITIN"/>
    <property type="match status" value="1"/>
</dbReference>
<dbReference type="EMBL" id="LN890280">
    <property type="protein sequence ID" value="CUR52285.1"/>
    <property type="molecule type" value="Genomic_DNA"/>
</dbReference>
<organism evidence="5 6">
    <name type="scientific">Nitrosotalea devaniterrae</name>
    <dbReference type="NCBI Taxonomy" id="1078905"/>
    <lineage>
        <taxon>Archaea</taxon>
        <taxon>Nitrososphaerota</taxon>
        <taxon>Nitrososphaeria</taxon>
        <taxon>Nitrosotaleales</taxon>
        <taxon>Nitrosotaleaceae</taxon>
        <taxon>Nitrosotalea</taxon>
    </lineage>
</organism>
<dbReference type="PRINTS" id="PR00014">
    <property type="entry name" value="FNTYPEIII"/>
</dbReference>
<feature type="domain" description="Fibronectin type-III" evidence="4">
    <location>
        <begin position="563"/>
        <end position="660"/>
    </location>
</feature>
<keyword evidence="3" id="KW-0472">Membrane</keyword>
<keyword evidence="3" id="KW-1133">Transmembrane helix</keyword>
<evidence type="ECO:0000313" key="6">
    <source>
        <dbReference type="Proteomes" id="UP000196239"/>
    </source>
</evidence>
<accession>A0A128A4K6</accession>
<dbReference type="PROSITE" id="PS50853">
    <property type="entry name" value="FN3"/>
    <property type="match status" value="3"/>
</dbReference>
<protein>
    <recommendedName>
        <fullName evidence="4">Fibronectin type-III domain-containing protein</fullName>
    </recommendedName>
</protein>
<evidence type="ECO:0000256" key="2">
    <source>
        <dbReference type="SAM" id="MobiDB-lite"/>
    </source>
</evidence>
<dbReference type="Proteomes" id="UP000196239">
    <property type="component" value="Chromosome 1"/>
</dbReference>
<feature type="domain" description="Fibronectin type-III" evidence="4">
    <location>
        <begin position="465"/>
        <end position="560"/>
    </location>
</feature>
<name>A0A128A4K6_9ARCH</name>
<dbReference type="Gene3D" id="2.60.40.10">
    <property type="entry name" value="Immunoglobulins"/>
    <property type="match status" value="3"/>
</dbReference>